<dbReference type="EMBL" id="BMMD01000035">
    <property type="protein sequence ID" value="GGJ93658.1"/>
    <property type="molecule type" value="Genomic_DNA"/>
</dbReference>
<evidence type="ECO:0000256" key="7">
    <source>
        <dbReference type="ARBA" id="ARBA00023098"/>
    </source>
</evidence>
<keyword evidence="5" id="KW-0809">Transit peptide</keyword>
<keyword evidence="8" id="KW-0275">Fatty acid biosynthesis</keyword>
<evidence type="ECO:0000256" key="8">
    <source>
        <dbReference type="ARBA" id="ARBA00023160"/>
    </source>
</evidence>
<evidence type="ECO:0000256" key="1">
    <source>
        <dbReference type="ARBA" id="ARBA00010371"/>
    </source>
</evidence>
<dbReference type="GO" id="GO:0141148">
    <property type="term" value="F:enoyl-[acyl-carrier-protein] reductase (NADPH) activity"/>
    <property type="evidence" value="ECO:0007669"/>
    <property type="project" value="UniProtKB-EC"/>
</dbReference>
<evidence type="ECO:0000313" key="12">
    <source>
        <dbReference type="EMBL" id="GGJ93658.1"/>
    </source>
</evidence>
<dbReference type="SUPFAM" id="SSF51735">
    <property type="entry name" value="NAD(P)-binding Rossmann-fold domains"/>
    <property type="match status" value="1"/>
</dbReference>
<keyword evidence="4" id="KW-0521">NADP</keyword>
<sequence length="327" mass="33903">MKALSLTRYGAPGSGNVELIDVPEQDPLPGQVAVAIQLAPINPSDLLLIAGYYGARPSLPTTLGAEGVGRVVAVGDGVDDARIGEQVIVVPAIGRPTWIERTIVDASAAVAVDGDPQQLSMLGINPLTAWALLHGVADPGAGAWIAQTGATSATAGYIRALATQAGLRLIDVVRPESVDAVRASGAQHVVADGPDLANDIKAALDGGSIDLLIDSVGGPSTTALAKRMSPGGTIVSYTSRAGQPVSIDIGDLVFRGLTVHGLWVLPWIARLPPEVIADRYRELARLVSDGTLSAHVEATYSLGDFRRAFEHASRPGRTGKILFDVRA</sequence>
<dbReference type="Pfam" id="PF13602">
    <property type="entry name" value="ADH_zinc_N_2"/>
    <property type="match status" value="1"/>
</dbReference>
<dbReference type="GO" id="GO:0006633">
    <property type="term" value="P:fatty acid biosynthetic process"/>
    <property type="evidence" value="ECO:0007669"/>
    <property type="project" value="UniProtKB-KW"/>
</dbReference>
<dbReference type="PANTHER" id="PTHR43981">
    <property type="entry name" value="ENOYL-[ACYL-CARRIER-PROTEIN] REDUCTASE, MITOCHONDRIAL"/>
    <property type="match status" value="1"/>
</dbReference>
<feature type="domain" description="Enoyl reductase (ER)" evidence="11">
    <location>
        <begin position="13"/>
        <end position="323"/>
    </location>
</feature>
<dbReference type="AlphaFoldDB" id="A0A917UXX6"/>
<dbReference type="InterPro" id="IPR013154">
    <property type="entry name" value="ADH-like_N"/>
</dbReference>
<dbReference type="InterPro" id="IPR036291">
    <property type="entry name" value="NAD(P)-bd_dom_sf"/>
</dbReference>
<evidence type="ECO:0000256" key="9">
    <source>
        <dbReference type="ARBA" id="ARBA00038963"/>
    </source>
</evidence>
<keyword evidence="6" id="KW-0560">Oxidoreductase</keyword>
<gene>
    <name evidence="12" type="ORF">GCM10011372_35120</name>
</gene>
<evidence type="ECO:0000256" key="10">
    <source>
        <dbReference type="ARBA" id="ARBA00048843"/>
    </source>
</evidence>
<evidence type="ECO:0000256" key="6">
    <source>
        <dbReference type="ARBA" id="ARBA00023002"/>
    </source>
</evidence>
<keyword evidence="3" id="KW-0276">Fatty acid metabolism</keyword>
<organism evidence="12 13">
    <name type="scientific">Agromyces bauzanensis</name>
    <dbReference type="NCBI Taxonomy" id="1308924"/>
    <lineage>
        <taxon>Bacteria</taxon>
        <taxon>Bacillati</taxon>
        <taxon>Actinomycetota</taxon>
        <taxon>Actinomycetes</taxon>
        <taxon>Micrococcales</taxon>
        <taxon>Microbacteriaceae</taxon>
        <taxon>Agromyces</taxon>
    </lineage>
</organism>
<dbReference type="InterPro" id="IPR020843">
    <property type="entry name" value="ER"/>
</dbReference>
<evidence type="ECO:0000259" key="11">
    <source>
        <dbReference type="SMART" id="SM00829"/>
    </source>
</evidence>
<dbReference type="Gene3D" id="3.40.50.720">
    <property type="entry name" value="NAD(P)-binding Rossmann-like Domain"/>
    <property type="match status" value="1"/>
</dbReference>
<evidence type="ECO:0000256" key="4">
    <source>
        <dbReference type="ARBA" id="ARBA00022857"/>
    </source>
</evidence>
<evidence type="ECO:0000256" key="3">
    <source>
        <dbReference type="ARBA" id="ARBA00022832"/>
    </source>
</evidence>
<comment type="caution">
    <text evidence="12">The sequence shown here is derived from an EMBL/GenBank/DDBJ whole genome shotgun (WGS) entry which is preliminary data.</text>
</comment>
<name>A0A917UXX6_9MICO</name>
<comment type="catalytic activity">
    <reaction evidence="10">
        <text>a 2,3-saturated acyl-[ACP] + NADP(+) = a (2E)-enoyl-[ACP] + NADPH + H(+)</text>
        <dbReference type="Rhea" id="RHEA:22564"/>
        <dbReference type="Rhea" id="RHEA-COMP:9925"/>
        <dbReference type="Rhea" id="RHEA-COMP:9926"/>
        <dbReference type="ChEBI" id="CHEBI:15378"/>
        <dbReference type="ChEBI" id="CHEBI:57783"/>
        <dbReference type="ChEBI" id="CHEBI:58349"/>
        <dbReference type="ChEBI" id="CHEBI:78784"/>
        <dbReference type="ChEBI" id="CHEBI:78785"/>
        <dbReference type="EC" id="1.3.1.104"/>
    </reaction>
</comment>
<proteinExistence type="inferred from homology"/>
<dbReference type="InterPro" id="IPR051034">
    <property type="entry name" value="Mito_Enoyl-ACP_Reductase"/>
</dbReference>
<comment type="similarity">
    <text evidence="1">Belongs to the zinc-containing alcohol dehydrogenase family. Quinone oxidoreductase subfamily.</text>
</comment>
<protein>
    <recommendedName>
        <fullName evidence="9">enoyl-[acyl-carrier-protein] reductase</fullName>
        <ecNumber evidence="9">1.3.1.104</ecNumber>
    </recommendedName>
</protein>
<keyword evidence="2" id="KW-0444">Lipid biosynthesis</keyword>
<dbReference type="Proteomes" id="UP000636956">
    <property type="component" value="Unassembled WGS sequence"/>
</dbReference>
<evidence type="ECO:0000256" key="5">
    <source>
        <dbReference type="ARBA" id="ARBA00022946"/>
    </source>
</evidence>
<reference evidence="12" key="2">
    <citation type="submission" date="2020-09" db="EMBL/GenBank/DDBJ databases">
        <authorList>
            <person name="Sun Q."/>
            <person name="Zhou Y."/>
        </authorList>
    </citation>
    <scope>NUCLEOTIDE SEQUENCE</scope>
    <source>
        <strain evidence="12">CGMCC 1.8984</strain>
    </source>
</reference>
<evidence type="ECO:0000313" key="13">
    <source>
        <dbReference type="Proteomes" id="UP000636956"/>
    </source>
</evidence>
<evidence type="ECO:0000256" key="2">
    <source>
        <dbReference type="ARBA" id="ARBA00022516"/>
    </source>
</evidence>
<keyword evidence="13" id="KW-1185">Reference proteome</keyword>
<dbReference type="EC" id="1.3.1.104" evidence="9"/>
<reference evidence="12" key="1">
    <citation type="journal article" date="2014" name="Int. J. Syst. Evol. Microbiol.">
        <title>Complete genome sequence of Corynebacterium casei LMG S-19264T (=DSM 44701T), isolated from a smear-ripened cheese.</title>
        <authorList>
            <consortium name="US DOE Joint Genome Institute (JGI-PGF)"/>
            <person name="Walter F."/>
            <person name="Albersmeier A."/>
            <person name="Kalinowski J."/>
            <person name="Ruckert C."/>
        </authorList>
    </citation>
    <scope>NUCLEOTIDE SEQUENCE</scope>
    <source>
        <strain evidence="12">CGMCC 1.8984</strain>
    </source>
</reference>
<dbReference type="RefSeq" id="WP_188744699.1">
    <property type="nucleotide sequence ID" value="NZ_BAABFW010000035.1"/>
</dbReference>
<dbReference type="SMART" id="SM00829">
    <property type="entry name" value="PKS_ER"/>
    <property type="match status" value="1"/>
</dbReference>
<keyword evidence="7" id="KW-0443">Lipid metabolism</keyword>
<dbReference type="PANTHER" id="PTHR43981:SF2">
    <property type="entry name" value="ENOYL-[ACYL-CARRIER-PROTEIN] REDUCTASE, MITOCHONDRIAL"/>
    <property type="match status" value="1"/>
</dbReference>
<dbReference type="Pfam" id="PF08240">
    <property type="entry name" value="ADH_N"/>
    <property type="match status" value="1"/>
</dbReference>
<dbReference type="CDD" id="cd05282">
    <property type="entry name" value="ETR_like"/>
    <property type="match status" value="1"/>
</dbReference>
<dbReference type="Gene3D" id="3.90.180.10">
    <property type="entry name" value="Medium-chain alcohol dehydrogenases, catalytic domain"/>
    <property type="match status" value="1"/>
</dbReference>
<dbReference type="SUPFAM" id="SSF50129">
    <property type="entry name" value="GroES-like"/>
    <property type="match status" value="1"/>
</dbReference>
<accession>A0A917UXX6</accession>
<dbReference type="InterPro" id="IPR011032">
    <property type="entry name" value="GroES-like_sf"/>
</dbReference>